<feature type="region of interest" description="Disordered" evidence="1">
    <location>
        <begin position="635"/>
        <end position="654"/>
    </location>
</feature>
<dbReference type="InParanoid" id="A0A0H2RNT6"/>
<evidence type="ECO:0000313" key="3">
    <source>
        <dbReference type="EMBL" id="KLO06466.1"/>
    </source>
</evidence>
<evidence type="ECO:0000256" key="1">
    <source>
        <dbReference type="SAM" id="MobiDB-lite"/>
    </source>
</evidence>
<sequence length="712" mass="81343">MARRAQKRVKVLDTEDEADASTSQATEGSSKKKRKVTGVKKRTTIKGKLSKLLEMPMEIFTEIACYMSPEDLLNLSRASRGLREILMSKSSERVWEAARKVQGNIPARPPDLNEPQYADLLFGKGCSFCSESRTKKVYVSLRVRACSKCFEKHIADFDAVYQQNRNAFPGYLTSSVIFSMLLSARLECYPARPPPVIIKSHFHELAGKISELSTNERDLKAYIGKRQKNIEAISDSRYQIHRWLQDASNMKEQLMKRLRRDRQASIHEKLRALGYENEDFDTQFDPKGWKWNQLIGQTRAVSDRVWENIRPQLEEIIKLRRAHAGANFLAKRRNARQLEFSRRFVASQPQVREIPFGKLYMRGDLQEEPFVEEILDENDAKIPLDDERWNRIFERIPELILNHKKVIEDHCMDKIRKALKESKTMSRPSDVSDNGQHPGDPIEDMDHIPSCLLSATSLFKFGGYQLEDYTEILHRRSLSPRRLWTMGGEAWSVDGADVASSGNVVSMASFLLKQLGLPEDTSMAYMLACGTDFQCLTCSRASQTSESSMSWAQLVLHFIHANDKYKSDLNTIKNKKLDIPFLNDHEVTSEITGNVVARVPRTTVDLIPTLECANRYSILSKSWGEEVSFQNCTESVKDASDGETQEDSDEPSATVIGTDYCPLCQKYGRWHTEEPVRGMRKHMRTRHGTDLEGNPLAEPSGVDQYAKQHLDM</sequence>
<evidence type="ECO:0000313" key="4">
    <source>
        <dbReference type="Proteomes" id="UP000053477"/>
    </source>
</evidence>
<dbReference type="EMBL" id="KQ086204">
    <property type="protein sequence ID" value="KLO06466.1"/>
    <property type="molecule type" value="Genomic_DNA"/>
</dbReference>
<dbReference type="SUPFAM" id="SSF81383">
    <property type="entry name" value="F-box domain"/>
    <property type="match status" value="1"/>
</dbReference>
<feature type="domain" description="F-box" evidence="2">
    <location>
        <begin position="49"/>
        <end position="98"/>
    </location>
</feature>
<proteinExistence type="predicted"/>
<dbReference type="InterPro" id="IPR036047">
    <property type="entry name" value="F-box-like_dom_sf"/>
</dbReference>
<organism evidence="3 4">
    <name type="scientific">Schizopora paradoxa</name>
    <dbReference type="NCBI Taxonomy" id="27342"/>
    <lineage>
        <taxon>Eukaryota</taxon>
        <taxon>Fungi</taxon>
        <taxon>Dikarya</taxon>
        <taxon>Basidiomycota</taxon>
        <taxon>Agaricomycotina</taxon>
        <taxon>Agaricomycetes</taxon>
        <taxon>Hymenochaetales</taxon>
        <taxon>Schizoporaceae</taxon>
        <taxon>Schizopora</taxon>
    </lineage>
</organism>
<keyword evidence="4" id="KW-1185">Reference proteome</keyword>
<dbReference type="STRING" id="27342.A0A0H2RNT6"/>
<name>A0A0H2RNT6_9AGAM</name>
<dbReference type="Pfam" id="PF00646">
    <property type="entry name" value="F-box"/>
    <property type="match status" value="1"/>
</dbReference>
<feature type="region of interest" description="Disordered" evidence="1">
    <location>
        <begin position="678"/>
        <end position="712"/>
    </location>
</feature>
<feature type="compositionally biased region" description="Acidic residues" evidence="1">
    <location>
        <begin position="641"/>
        <end position="650"/>
    </location>
</feature>
<dbReference type="AlphaFoldDB" id="A0A0H2RNT6"/>
<protein>
    <recommendedName>
        <fullName evidence="2">F-box domain-containing protein</fullName>
    </recommendedName>
</protein>
<evidence type="ECO:0000259" key="2">
    <source>
        <dbReference type="PROSITE" id="PS50181"/>
    </source>
</evidence>
<dbReference type="CDD" id="cd09917">
    <property type="entry name" value="F-box_SF"/>
    <property type="match status" value="1"/>
</dbReference>
<dbReference type="PROSITE" id="PS50181">
    <property type="entry name" value="FBOX"/>
    <property type="match status" value="1"/>
</dbReference>
<feature type="compositionally biased region" description="Polar residues" evidence="1">
    <location>
        <begin position="425"/>
        <end position="435"/>
    </location>
</feature>
<feature type="region of interest" description="Disordered" evidence="1">
    <location>
        <begin position="1"/>
        <end position="39"/>
    </location>
</feature>
<dbReference type="OrthoDB" id="2322499at2759"/>
<dbReference type="Proteomes" id="UP000053477">
    <property type="component" value="Unassembled WGS sequence"/>
</dbReference>
<dbReference type="SMART" id="SM00256">
    <property type="entry name" value="FBOX"/>
    <property type="match status" value="1"/>
</dbReference>
<dbReference type="InterPro" id="IPR001810">
    <property type="entry name" value="F-box_dom"/>
</dbReference>
<reference evidence="3 4" key="1">
    <citation type="submission" date="2015-04" db="EMBL/GenBank/DDBJ databases">
        <title>Complete genome sequence of Schizopora paradoxa KUC8140, a cosmopolitan wood degrader in East Asia.</title>
        <authorList>
            <consortium name="DOE Joint Genome Institute"/>
            <person name="Min B."/>
            <person name="Park H."/>
            <person name="Jang Y."/>
            <person name="Kim J.-J."/>
            <person name="Kim K.H."/>
            <person name="Pangilinan J."/>
            <person name="Lipzen A."/>
            <person name="Riley R."/>
            <person name="Grigoriev I.V."/>
            <person name="Spatafora J.W."/>
            <person name="Choi I.-G."/>
        </authorList>
    </citation>
    <scope>NUCLEOTIDE SEQUENCE [LARGE SCALE GENOMIC DNA]</scope>
    <source>
        <strain evidence="3 4">KUC8140</strain>
    </source>
</reference>
<feature type="region of interest" description="Disordered" evidence="1">
    <location>
        <begin position="421"/>
        <end position="440"/>
    </location>
</feature>
<gene>
    <name evidence="3" type="ORF">SCHPADRAFT_946061</name>
</gene>
<accession>A0A0H2RNT6</accession>